<dbReference type="EMBL" id="MWQA01000001">
    <property type="protein sequence ID" value="ORC09309.1"/>
    <property type="molecule type" value="Genomic_DNA"/>
</dbReference>
<accession>A0A1X0LEB9</accession>
<dbReference type="PANTHER" id="PTHR46766">
    <property type="entry name" value="GLUTAMINE-RICH PROTEIN 2"/>
    <property type="match status" value="1"/>
</dbReference>
<dbReference type="PANTHER" id="PTHR46766:SF1">
    <property type="entry name" value="GLUTAMINE-RICH PROTEIN 2"/>
    <property type="match status" value="1"/>
</dbReference>
<evidence type="ECO:0000313" key="8">
    <source>
        <dbReference type="Proteomes" id="UP000271464"/>
    </source>
</evidence>
<dbReference type="Proteomes" id="UP000279331">
    <property type="component" value="Unassembled WGS sequence"/>
</dbReference>
<dbReference type="InterPro" id="IPR022171">
    <property type="entry name" value="PPE_C"/>
</dbReference>
<evidence type="ECO:0000313" key="7">
    <source>
        <dbReference type="Proteomes" id="UP000192335"/>
    </source>
</evidence>
<evidence type="ECO:0000313" key="5">
    <source>
        <dbReference type="EMBL" id="VAZ83152.1"/>
    </source>
</evidence>
<organism evidence="4 7">
    <name type="scientific">Mycobacterium persicum</name>
    <dbReference type="NCBI Taxonomy" id="1487726"/>
    <lineage>
        <taxon>Bacteria</taxon>
        <taxon>Bacillati</taxon>
        <taxon>Actinomycetota</taxon>
        <taxon>Actinomycetes</taxon>
        <taxon>Mycobacteriales</taxon>
        <taxon>Mycobacteriaceae</taxon>
        <taxon>Mycobacterium</taxon>
    </lineage>
</organism>
<dbReference type="InterPro" id="IPR000030">
    <property type="entry name" value="PPE_dom"/>
</dbReference>
<reference evidence="8 9" key="2">
    <citation type="submission" date="2018-09" db="EMBL/GenBank/DDBJ databases">
        <authorList>
            <person name="Tagini F."/>
        </authorList>
    </citation>
    <scope>NUCLEOTIDE SEQUENCE [LARGE SCALE GENOMIC DNA]</scope>
    <source>
        <strain evidence="6 8">MK4</strain>
        <strain evidence="5 9">MK42</strain>
    </source>
</reference>
<dbReference type="Proteomes" id="UP000271464">
    <property type="component" value="Unassembled WGS sequence"/>
</dbReference>
<name>A0A1X0LEB9_9MYCO</name>
<proteinExistence type="inferred from homology"/>
<evidence type="ECO:0000313" key="6">
    <source>
        <dbReference type="EMBL" id="VAZ91391.1"/>
    </source>
</evidence>
<feature type="domain" description="PPE" evidence="2">
    <location>
        <begin position="2"/>
        <end position="164"/>
    </location>
</feature>
<evidence type="ECO:0000256" key="1">
    <source>
        <dbReference type="ARBA" id="ARBA00010652"/>
    </source>
</evidence>
<sequence>MDYGGLPPEVNSARMYTGPGSASMTAAASAWSALAAELDSAAAGYETLVNQLAGEGWLGPASTAMAAAVAPYVVWMRTTAAHAEQTAMQARASAAAYENAFAAMVPPPAILANRLQLTELMQSNVYGQNTSAIAALEAQYGQMWAQDATAMYEYAAATGSATTLTPFKQPPHIVNPAGASGQTAAVTQAAATSAGASQSALARLISGIPTMLQGLATPVASAVSSSPLAWLWQILFGTSTFPTSIAALLTDLQPYASFLYNTEGLPYFSIGMANNFVQSSKTLGLLGGATQAAAAAGGAAQGGLAGLGSLVGGGGQVSAGLGHAGSIGGRLSVPPSWAQALPDVESIPARMPVETFKFAPDGAGAGNLLGGMPLTGPAGHGAAGSGPRYGVRPTVMARPPFAG</sequence>
<dbReference type="Gene3D" id="1.20.1260.20">
    <property type="entry name" value="PPE superfamily"/>
    <property type="match status" value="1"/>
</dbReference>
<dbReference type="RefSeq" id="WP_075548973.1">
    <property type="nucleotide sequence ID" value="NZ_CADEAW010000051.1"/>
</dbReference>
<dbReference type="Proteomes" id="UP000192335">
    <property type="component" value="Unassembled WGS sequence"/>
</dbReference>
<evidence type="ECO:0000313" key="9">
    <source>
        <dbReference type="Proteomes" id="UP000279331"/>
    </source>
</evidence>
<dbReference type="FunFam" id="1.20.1260.20:FF:000001">
    <property type="entry name" value="PPE family protein PPE41"/>
    <property type="match status" value="1"/>
</dbReference>
<dbReference type="Pfam" id="PF12484">
    <property type="entry name" value="PPE-SVP"/>
    <property type="match status" value="1"/>
</dbReference>
<comment type="caution">
    <text evidence="4">The sequence shown here is derived from an EMBL/GenBank/DDBJ whole genome shotgun (WGS) entry which is preliminary data.</text>
</comment>
<evidence type="ECO:0000259" key="2">
    <source>
        <dbReference type="Pfam" id="PF00823"/>
    </source>
</evidence>
<gene>
    <name evidence="4" type="ORF">B4U45_24625</name>
    <name evidence="5" type="ORF">LAUMK42_01964</name>
    <name evidence="6" type="ORF">LAUMK4_01750</name>
</gene>
<keyword evidence="8" id="KW-1185">Reference proteome</keyword>
<dbReference type="Pfam" id="PF00823">
    <property type="entry name" value="PPE"/>
    <property type="match status" value="1"/>
</dbReference>
<evidence type="ECO:0000259" key="3">
    <source>
        <dbReference type="Pfam" id="PF12484"/>
    </source>
</evidence>
<dbReference type="EMBL" id="UPHM01000037">
    <property type="protein sequence ID" value="VAZ91391.1"/>
    <property type="molecule type" value="Genomic_DNA"/>
</dbReference>
<evidence type="ECO:0000313" key="4">
    <source>
        <dbReference type="EMBL" id="ORC09309.1"/>
    </source>
</evidence>
<dbReference type="AlphaFoldDB" id="A0A1X0LEB9"/>
<dbReference type="OrthoDB" id="4727494at2"/>
<comment type="similarity">
    <text evidence="1">Belongs to the mycobacterial PPE family.</text>
</comment>
<dbReference type="InterPro" id="IPR038332">
    <property type="entry name" value="PPE_sf"/>
</dbReference>
<feature type="domain" description="PPE family C-terminal" evidence="3">
    <location>
        <begin position="318"/>
        <end position="399"/>
    </location>
</feature>
<dbReference type="GO" id="GO:0052572">
    <property type="term" value="P:response to host immune response"/>
    <property type="evidence" value="ECO:0007669"/>
    <property type="project" value="TreeGrafter"/>
</dbReference>
<dbReference type="GeneID" id="66600595"/>
<dbReference type="SUPFAM" id="SSF140459">
    <property type="entry name" value="PE/PPE dimer-like"/>
    <property type="match status" value="1"/>
</dbReference>
<reference evidence="4 7" key="1">
    <citation type="submission" date="2017-02" db="EMBL/GenBank/DDBJ databases">
        <title>Mycobacterium kansasii genomes.</title>
        <authorList>
            <person name="Borowka P."/>
            <person name="Strapagiel D."/>
            <person name="Marciniak B."/>
            <person name="Lach J."/>
            <person name="Bakula Z."/>
            <person name="Van Ingen J."/>
            <person name="Safianowska A."/>
            <person name="Brzostek A."/>
            <person name="Dziadek J."/>
            <person name="Jagielski T."/>
        </authorList>
    </citation>
    <scope>NUCLEOTIDE SEQUENCE [LARGE SCALE GENOMIC DNA]</scope>
    <source>
        <strain evidence="4 7">12MK</strain>
    </source>
</reference>
<protein>
    <submittedName>
        <fullName evidence="5">PPE family protein PPE26</fullName>
    </submittedName>
</protein>
<dbReference type="EMBL" id="UPHL01000046">
    <property type="protein sequence ID" value="VAZ83152.1"/>
    <property type="molecule type" value="Genomic_DNA"/>
</dbReference>